<evidence type="ECO:0000259" key="2">
    <source>
        <dbReference type="Pfam" id="PF00326"/>
    </source>
</evidence>
<dbReference type="SUPFAM" id="SSF82171">
    <property type="entry name" value="DPP6 N-terminal domain-like"/>
    <property type="match status" value="1"/>
</dbReference>
<proteinExistence type="predicted"/>
<dbReference type="PANTHER" id="PTHR11731:SF118">
    <property type="entry name" value="BLR1971 PROTEIN"/>
    <property type="match status" value="1"/>
</dbReference>
<dbReference type="InterPro" id="IPR050278">
    <property type="entry name" value="Serine_Prot_S9B/DPPIV"/>
</dbReference>
<evidence type="ECO:0000259" key="3">
    <source>
        <dbReference type="Pfam" id="PF00930"/>
    </source>
</evidence>
<dbReference type="EMBL" id="JADEYP010000002">
    <property type="protein sequence ID" value="MCA5003823.1"/>
    <property type="molecule type" value="Genomic_DNA"/>
</dbReference>
<protein>
    <submittedName>
        <fullName evidence="4">DPP IV N-terminal domain-containing protein</fullName>
    </submittedName>
</protein>
<dbReference type="Proteomes" id="UP001165302">
    <property type="component" value="Unassembled WGS sequence"/>
</dbReference>
<dbReference type="Pfam" id="PF00326">
    <property type="entry name" value="Peptidase_S9"/>
    <property type="match status" value="1"/>
</dbReference>
<keyword evidence="5" id="KW-1185">Reference proteome</keyword>
<feature type="chain" id="PRO_5045994623" evidence="1">
    <location>
        <begin position="21"/>
        <end position="745"/>
    </location>
</feature>
<evidence type="ECO:0000313" key="5">
    <source>
        <dbReference type="Proteomes" id="UP001165302"/>
    </source>
</evidence>
<evidence type="ECO:0000256" key="1">
    <source>
        <dbReference type="SAM" id="SignalP"/>
    </source>
</evidence>
<dbReference type="Gene3D" id="3.40.50.1820">
    <property type="entry name" value="alpha/beta hydrolase"/>
    <property type="match status" value="1"/>
</dbReference>
<accession>A0ABS7Z0Y7</accession>
<dbReference type="InterPro" id="IPR001375">
    <property type="entry name" value="Peptidase_S9_cat"/>
</dbReference>
<sequence length="745" mass="85692">MIRKILSVVVFITNLSVVLAQGTIEDYQRSKKIRSSLGEGVYNIPTNIKWNIKGDAFLYEQRNPKGKEFVFVDVASRKKEHLFDAKVFSELLERESSQKVDINMVSGYTMKLLGKDTVEFVYKNVIWHWNRNLSSLKKVREVEENSRSSGYWGQRQDETKGRIVVSPDKLKSAYIKNNNIYYVSYADPKSEKQLTFDGSPGEYYSAQIQWSPDSKKIVSTRVTKQEIRILTLLESSPIDQLQPKLQTRHYAKPGDALPQYFPVICNLETNKVFAIDKSLVDNQFSIGYLQWREDSKSVTFEFNKRGHQQYSIVKLDAENGQSKYIINEVSDTFIDYSGKKYRYDVNEGKEIIWSSERDGWNHLYHINGETGQVINQITKGDWVVRKVIYVDQKQRYILFEGSGKNRNQDPYLIHYYKVDFDGNNLKELTKENANHSAFFNTDFSYFVDQYSLINKAPITVLRDQAGKVVMELESANETKLYDLGWKAPEIFTSKSRDDKHDIWGIIVRPTNFDSSKMYPIIEYIYAGPHSSFVPKTFNTNPSGMQELAELGFIVVQIDGMGTSNRSKEFHNMCWKNLKDAGFPDRIKWIKAAAEKYNYIDIDRVGIYGTSAGGQSSTGGVLFHPEFYKVAVSSCGCHDNRMDKIWWNEQWMGWPIGVEYGECSNVENAYRLKGKLLLIVGELDDNVDPASTYQLSNALIKANKNHELILVPGMGHSSGGDYGEKKRRDFFVKHLIGANPPDWDLY</sequence>
<dbReference type="InterPro" id="IPR002469">
    <property type="entry name" value="Peptidase_S9B_N"/>
</dbReference>
<feature type="signal peptide" evidence="1">
    <location>
        <begin position="1"/>
        <end position="20"/>
    </location>
</feature>
<name>A0ABS7Z0Y7_9SPHI</name>
<gene>
    <name evidence="4" type="ORF">IPZ78_01510</name>
</gene>
<feature type="domain" description="Dipeptidylpeptidase IV N-terminal" evidence="3">
    <location>
        <begin position="157"/>
        <end position="452"/>
    </location>
</feature>
<dbReference type="Gene3D" id="2.140.10.30">
    <property type="entry name" value="Dipeptidylpeptidase IV, N-terminal domain"/>
    <property type="match status" value="1"/>
</dbReference>
<dbReference type="Pfam" id="PF00930">
    <property type="entry name" value="DPPIV_N"/>
    <property type="match status" value="1"/>
</dbReference>
<feature type="domain" description="Peptidase S9 prolyl oligopeptidase catalytic" evidence="2">
    <location>
        <begin position="544"/>
        <end position="729"/>
    </location>
</feature>
<dbReference type="InterPro" id="IPR029058">
    <property type="entry name" value="AB_hydrolase_fold"/>
</dbReference>
<evidence type="ECO:0000313" key="4">
    <source>
        <dbReference type="EMBL" id="MCA5003823.1"/>
    </source>
</evidence>
<dbReference type="PANTHER" id="PTHR11731">
    <property type="entry name" value="PROTEASE FAMILY S9B,C DIPEPTIDYL-PEPTIDASE IV-RELATED"/>
    <property type="match status" value="1"/>
</dbReference>
<dbReference type="SUPFAM" id="SSF53474">
    <property type="entry name" value="alpha/beta-Hydrolases"/>
    <property type="match status" value="1"/>
</dbReference>
<dbReference type="RefSeq" id="WP_225551160.1">
    <property type="nucleotide sequence ID" value="NZ_JADEYP010000002.1"/>
</dbReference>
<comment type="caution">
    <text evidence="4">The sequence shown here is derived from an EMBL/GenBank/DDBJ whole genome shotgun (WGS) entry which is preliminary data.</text>
</comment>
<organism evidence="4 5">
    <name type="scientific">Sphingobacterium bovistauri</name>
    <dbReference type="NCBI Taxonomy" id="2781959"/>
    <lineage>
        <taxon>Bacteria</taxon>
        <taxon>Pseudomonadati</taxon>
        <taxon>Bacteroidota</taxon>
        <taxon>Sphingobacteriia</taxon>
        <taxon>Sphingobacteriales</taxon>
        <taxon>Sphingobacteriaceae</taxon>
        <taxon>Sphingobacterium</taxon>
    </lineage>
</organism>
<keyword evidence="1" id="KW-0732">Signal</keyword>
<reference evidence="4" key="1">
    <citation type="submission" date="2020-10" db="EMBL/GenBank/DDBJ databases">
        <authorList>
            <person name="Lu T."/>
            <person name="Wang Q."/>
            <person name="Han X."/>
        </authorList>
    </citation>
    <scope>NUCLEOTIDE SEQUENCE</scope>
    <source>
        <strain evidence="4">WQ 366</strain>
    </source>
</reference>